<feature type="non-terminal residue" evidence="1">
    <location>
        <position position="1"/>
    </location>
</feature>
<dbReference type="EMBL" id="CAJVQC010159399">
    <property type="protein sequence ID" value="CAG8848135.1"/>
    <property type="molecule type" value="Genomic_DNA"/>
</dbReference>
<gene>
    <name evidence="1" type="ORF">RPERSI_LOCUS34967</name>
</gene>
<evidence type="ECO:0000313" key="2">
    <source>
        <dbReference type="Proteomes" id="UP000789920"/>
    </source>
</evidence>
<protein>
    <submittedName>
        <fullName evidence="1">15277_t:CDS:1</fullName>
    </submittedName>
</protein>
<organism evidence="1 2">
    <name type="scientific">Racocetra persica</name>
    <dbReference type="NCBI Taxonomy" id="160502"/>
    <lineage>
        <taxon>Eukaryota</taxon>
        <taxon>Fungi</taxon>
        <taxon>Fungi incertae sedis</taxon>
        <taxon>Mucoromycota</taxon>
        <taxon>Glomeromycotina</taxon>
        <taxon>Glomeromycetes</taxon>
        <taxon>Diversisporales</taxon>
        <taxon>Gigasporaceae</taxon>
        <taxon>Racocetra</taxon>
    </lineage>
</organism>
<dbReference type="Proteomes" id="UP000789920">
    <property type="component" value="Unassembled WGS sequence"/>
</dbReference>
<sequence>EINQYWTYKAKQNDYLLFKTSPDKHDFEAEKNFKLEEKAAQVVKELIKEEKNGQIKDTLIKIVSSCLVRKYLRVTGRFWYFFVGKPNEGYTYEYIYADLEIKALDHCLCTFNYKEKKNHEALFFLNE</sequence>
<name>A0ACA9STJ3_9GLOM</name>
<proteinExistence type="predicted"/>
<keyword evidence="2" id="KW-1185">Reference proteome</keyword>
<reference evidence="1" key="1">
    <citation type="submission" date="2021-06" db="EMBL/GenBank/DDBJ databases">
        <authorList>
            <person name="Kallberg Y."/>
            <person name="Tangrot J."/>
            <person name="Rosling A."/>
        </authorList>
    </citation>
    <scope>NUCLEOTIDE SEQUENCE</scope>
    <source>
        <strain evidence="1">MA461A</strain>
    </source>
</reference>
<feature type="non-terminal residue" evidence="1">
    <location>
        <position position="127"/>
    </location>
</feature>
<comment type="caution">
    <text evidence="1">The sequence shown here is derived from an EMBL/GenBank/DDBJ whole genome shotgun (WGS) entry which is preliminary data.</text>
</comment>
<evidence type="ECO:0000313" key="1">
    <source>
        <dbReference type="EMBL" id="CAG8848135.1"/>
    </source>
</evidence>
<accession>A0ACA9STJ3</accession>